<name>A0A6J6TRZ3_9ZZZZ</name>
<reference evidence="1" key="1">
    <citation type="submission" date="2020-05" db="EMBL/GenBank/DDBJ databases">
        <authorList>
            <person name="Chiriac C."/>
            <person name="Salcher M."/>
            <person name="Ghai R."/>
            <person name="Kavagutti S V."/>
        </authorList>
    </citation>
    <scope>NUCLEOTIDE SEQUENCE</scope>
</reference>
<dbReference type="AlphaFoldDB" id="A0A6J6TRZ3"/>
<sequence length="91" mass="10628">MIYFDSIANEHRFTILSFSGHQDGYDRRAHRHNFTFMNMKGFDRSGIRAWEFDNRFGGLNLYDDLIDRDTIAGAHPPLDDFGFCQTLTYIG</sequence>
<gene>
    <name evidence="1" type="ORF">UFOPK2809_00844</name>
</gene>
<accession>A0A6J6TRZ3</accession>
<evidence type="ECO:0000313" key="1">
    <source>
        <dbReference type="EMBL" id="CAB4749896.1"/>
    </source>
</evidence>
<protein>
    <submittedName>
        <fullName evidence="1">Unannotated protein</fullName>
    </submittedName>
</protein>
<organism evidence="1">
    <name type="scientific">freshwater metagenome</name>
    <dbReference type="NCBI Taxonomy" id="449393"/>
    <lineage>
        <taxon>unclassified sequences</taxon>
        <taxon>metagenomes</taxon>
        <taxon>ecological metagenomes</taxon>
    </lineage>
</organism>
<dbReference type="EMBL" id="CAEZZA010000104">
    <property type="protein sequence ID" value="CAB4749896.1"/>
    <property type="molecule type" value="Genomic_DNA"/>
</dbReference>
<proteinExistence type="predicted"/>